<evidence type="ECO:0000313" key="13">
    <source>
        <dbReference type="Proteomes" id="UP000007464"/>
    </source>
</evidence>
<feature type="domain" description="Mur ligase C-terminal" evidence="10">
    <location>
        <begin position="358"/>
        <end position="486"/>
    </location>
</feature>
<evidence type="ECO:0000259" key="10">
    <source>
        <dbReference type="Pfam" id="PF02875"/>
    </source>
</evidence>
<dbReference type="InterPro" id="IPR004101">
    <property type="entry name" value="Mur_ligase_C"/>
</dbReference>
<dbReference type="PANTHER" id="PTHR23135:SF4">
    <property type="entry name" value="UDP-N-ACETYLMURAMOYL-L-ALANYL-D-GLUTAMATE--2,6-DIAMINOPIMELATE LIGASE MURE HOMOLOG, CHLOROPLASTIC"/>
    <property type="match status" value="1"/>
</dbReference>
<dbReference type="InterPro" id="IPR000713">
    <property type="entry name" value="Mur_ligase_N"/>
</dbReference>
<feature type="binding site" evidence="7">
    <location>
        <begin position="133"/>
        <end position="139"/>
    </location>
    <ligand>
        <name>ATP</name>
        <dbReference type="ChEBI" id="CHEBI:30616"/>
    </ligand>
</feature>
<dbReference type="InterPro" id="IPR013221">
    <property type="entry name" value="Mur_ligase_cen"/>
</dbReference>
<dbReference type="NCBIfam" id="NF001123">
    <property type="entry name" value="PRK00139.1-1"/>
    <property type="match status" value="1"/>
</dbReference>
<evidence type="ECO:0000259" key="9">
    <source>
        <dbReference type="Pfam" id="PF01225"/>
    </source>
</evidence>
<dbReference type="NCBIfam" id="NF001126">
    <property type="entry name" value="PRK00139.1-4"/>
    <property type="match status" value="1"/>
</dbReference>
<evidence type="ECO:0000256" key="4">
    <source>
        <dbReference type="ARBA" id="ARBA00022984"/>
    </source>
</evidence>
<keyword evidence="7 12" id="KW-0436">Ligase</keyword>
<dbReference type="Pfam" id="PF02875">
    <property type="entry name" value="Mur_ligase_C"/>
    <property type="match status" value="1"/>
</dbReference>
<dbReference type="SUPFAM" id="SSF53244">
    <property type="entry name" value="MurD-like peptide ligases, peptide-binding domain"/>
    <property type="match status" value="1"/>
</dbReference>
<dbReference type="PANTHER" id="PTHR23135">
    <property type="entry name" value="MUR LIGASE FAMILY MEMBER"/>
    <property type="match status" value="1"/>
</dbReference>
<keyword evidence="2 7" id="KW-0132">Cell division</keyword>
<accession>E8Q5P8</accession>
<evidence type="ECO:0000256" key="7">
    <source>
        <dbReference type="HAMAP-Rule" id="MF_00208"/>
    </source>
</evidence>
<feature type="binding site" evidence="7">
    <location>
        <position position="210"/>
    </location>
    <ligand>
        <name>UDP-N-acetyl-alpha-D-muramoyl-L-alanyl-D-glutamate</name>
        <dbReference type="ChEBI" id="CHEBI:83900"/>
    </ligand>
</feature>
<name>E8Q5P8_BLOVB</name>
<evidence type="ECO:0000256" key="5">
    <source>
        <dbReference type="ARBA" id="ARBA00023306"/>
    </source>
</evidence>
<dbReference type="GO" id="GO:0008360">
    <property type="term" value="P:regulation of cell shape"/>
    <property type="evidence" value="ECO:0007669"/>
    <property type="project" value="UniProtKB-KW"/>
</dbReference>
<dbReference type="STRING" id="859654.BVAF_138"/>
<dbReference type="OrthoDB" id="9800958at2"/>
<evidence type="ECO:0000313" key="12">
    <source>
        <dbReference type="EMBL" id="ADV33545.1"/>
    </source>
</evidence>
<feature type="binding site" evidence="7">
    <location>
        <position position="208"/>
    </location>
    <ligand>
        <name>UDP-N-acetyl-alpha-D-muramoyl-L-alanyl-D-glutamate</name>
        <dbReference type="ChEBI" id="CHEBI:83900"/>
    </ligand>
</feature>
<dbReference type="GO" id="GO:0071555">
    <property type="term" value="P:cell wall organization"/>
    <property type="evidence" value="ECO:0007669"/>
    <property type="project" value="UniProtKB-KW"/>
</dbReference>
<dbReference type="Gene3D" id="3.40.1390.10">
    <property type="entry name" value="MurE/MurF, N-terminal domain"/>
    <property type="match status" value="1"/>
</dbReference>
<dbReference type="GO" id="GO:0005737">
    <property type="term" value="C:cytoplasm"/>
    <property type="evidence" value="ECO:0007669"/>
    <property type="project" value="UniProtKB-SubCell"/>
</dbReference>
<dbReference type="SUPFAM" id="SSF63418">
    <property type="entry name" value="MurE/MurF N-terminal domain"/>
    <property type="match status" value="1"/>
</dbReference>
<dbReference type="InterPro" id="IPR036615">
    <property type="entry name" value="Mur_ligase_C_dom_sf"/>
</dbReference>
<dbReference type="Gene3D" id="3.90.190.20">
    <property type="entry name" value="Mur ligase, C-terminal domain"/>
    <property type="match status" value="1"/>
</dbReference>
<keyword evidence="7" id="KW-0460">Magnesium</keyword>
<evidence type="ECO:0000256" key="1">
    <source>
        <dbReference type="ARBA" id="ARBA00005898"/>
    </source>
</evidence>
<comment type="subcellular location">
    <subcellularLocation>
        <location evidence="7 8">Cytoplasm</location>
    </subcellularLocation>
</comment>
<evidence type="ECO:0000256" key="6">
    <source>
        <dbReference type="ARBA" id="ARBA00023316"/>
    </source>
</evidence>
<comment type="function">
    <text evidence="7">Catalyzes the addition of meso-diaminopimelic acid to the nucleotide precursor UDP-N-acetylmuramoyl-L-alanyl-D-glutamate (UMAG) in the biosynthesis of bacterial cell-wall peptidoglycan.</text>
</comment>
<feature type="domain" description="Mur ligase N-terminal catalytic" evidence="9">
    <location>
        <begin position="35"/>
        <end position="119"/>
    </location>
</feature>
<dbReference type="GO" id="GO:0000287">
    <property type="term" value="F:magnesium ion binding"/>
    <property type="evidence" value="ECO:0007669"/>
    <property type="project" value="UniProtKB-UniRule"/>
</dbReference>
<dbReference type="InterPro" id="IPR035911">
    <property type="entry name" value="MurE/MurF_N"/>
</dbReference>
<dbReference type="HAMAP" id="MF_00208">
    <property type="entry name" value="MurE"/>
    <property type="match status" value="1"/>
</dbReference>
<feature type="domain" description="Mur ligase central" evidence="11">
    <location>
        <begin position="131"/>
        <end position="335"/>
    </location>
</feature>
<keyword evidence="13" id="KW-1185">Reference proteome</keyword>
<dbReference type="Pfam" id="PF08245">
    <property type="entry name" value="Mur_ligase_M"/>
    <property type="match status" value="1"/>
</dbReference>
<keyword evidence="7" id="KW-0067">ATP-binding</keyword>
<feature type="binding site" evidence="7">
    <location>
        <position position="488"/>
    </location>
    <ligand>
        <name>meso-2,6-diaminopimelate</name>
        <dbReference type="ChEBI" id="CHEBI:57791"/>
    </ligand>
</feature>
<comment type="cofactor">
    <cofactor evidence="7">
        <name>Mg(2+)</name>
        <dbReference type="ChEBI" id="CHEBI:18420"/>
    </cofactor>
</comment>
<dbReference type="GO" id="GO:0051301">
    <property type="term" value="P:cell division"/>
    <property type="evidence" value="ECO:0007669"/>
    <property type="project" value="UniProtKB-KW"/>
</dbReference>
<evidence type="ECO:0000259" key="11">
    <source>
        <dbReference type="Pfam" id="PF08245"/>
    </source>
</evidence>
<reference evidence="12 13" key="1">
    <citation type="journal article" date="2010" name="BMC Genomics">
        <title>Unprecedented loss of ammonia assimilation capability in a urease-encoding bacterial mutualist.</title>
        <authorList>
            <person name="Williams L.E."/>
            <person name="Wernegreen J.J."/>
        </authorList>
    </citation>
    <scope>NUCLEOTIDE SEQUENCE [LARGE SCALE GENOMIC DNA]</scope>
    <source>
        <strain evidence="12 13">BVAF</strain>
    </source>
</reference>
<evidence type="ECO:0000256" key="8">
    <source>
        <dbReference type="RuleBase" id="RU004135"/>
    </source>
</evidence>
<dbReference type="HOGENOM" id="CLU_022291_3_2_6"/>
<dbReference type="InterPro" id="IPR036565">
    <property type="entry name" value="Mur-like_cat_sf"/>
</dbReference>
<dbReference type="EC" id="6.3.2.13" evidence="7"/>
<dbReference type="EMBL" id="CP002189">
    <property type="protein sequence ID" value="ADV33545.1"/>
    <property type="molecule type" value="Genomic_DNA"/>
</dbReference>
<keyword evidence="7" id="KW-0547">Nucleotide-binding</keyword>
<proteinExistence type="inferred from homology"/>
<organism evidence="12 13">
    <name type="scientific">Blochmanniella vafra (strain BVAF)</name>
    <dbReference type="NCBI Taxonomy" id="859654"/>
    <lineage>
        <taxon>Bacteria</taxon>
        <taxon>Pseudomonadati</taxon>
        <taxon>Pseudomonadota</taxon>
        <taxon>Gammaproteobacteria</taxon>
        <taxon>Enterobacterales</taxon>
        <taxon>Enterobacteriaceae</taxon>
        <taxon>ant endosymbionts</taxon>
        <taxon>Candidatus Blochmanniella</taxon>
    </lineage>
</organism>
<dbReference type="GO" id="GO:0009252">
    <property type="term" value="P:peptidoglycan biosynthetic process"/>
    <property type="evidence" value="ECO:0007669"/>
    <property type="project" value="UniProtKB-UniRule"/>
</dbReference>
<dbReference type="NCBIfam" id="TIGR01085">
    <property type="entry name" value="murE"/>
    <property type="match status" value="1"/>
</dbReference>
<comment type="similarity">
    <text evidence="1 7">Belongs to the MurCDEF family. MurE subfamily.</text>
</comment>
<dbReference type="InterPro" id="IPR005761">
    <property type="entry name" value="UDP-N-AcMur-Glu-dNH2Pim_ligase"/>
</dbReference>
<feature type="binding site" evidence="7">
    <location>
        <position position="484"/>
    </location>
    <ligand>
        <name>meso-2,6-diaminopimelate</name>
        <dbReference type="ChEBI" id="CHEBI:57791"/>
    </ligand>
</feature>
<feature type="binding site" evidence="7">
    <location>
        <begin position="57"/>
        <end position="59"/>
    </location>
    <ligand>
        <name>UDP-N-acetyl-alpha-D-muramoyl-L-alanyl-D-glutamate</name>
        <dbReference type="ChEBI" id="CHEBI:83900"/>
    </ligand>
</feature>
<keyword evidence="5 7" id="KW-0131">Cell cycle</keyword>
<evidence type="ECO:0000256" key="3">
    <source>
        <dbReference type="ARBA" id="ARBA00022960"/>
    </source>
</evidence>
<keyword evidence="7" id="KW-0963">Cytoplasm</keyword>
<feature type="binding site" evidence="7">
    <location>
        <position position="40"/>
    </location>
    <ligand>
        <name>UDP-N-acetyl-alpha-D-muramoyl-L-alanyl-D-glutamate</name>
        <dbReference type="ChEBI" id="CHEBI:83900"/>
    </ligand>
</feature>
<keyword evidence="3 7" id="KW-0133">Cell shape</keyword>
<feature type="modified residue" description="N6-carboxylysine" evidence="7">
    <location>
        <position position="242"/>
    </location>
</feature>
<sequence length="515" mass="57760">MSDVSNCYYIFPINKLRELVIPWVFNELISSALVITALQLDSRNVTVGNLFIAIKGHKTDGRLYIKHAIKNGAVAVLLESTNNDNFLAQNIVNNVSSCVPIINFYKLNQAVSSIAGRFYGHPSRNLNLIGVTGTNGKTTISHLLANWVELLGEKSAVMGTIGYGMIGSMCVSNCTTFSAIDTQRILNQFIQSGIKFVAMEVSSHGLDQYRVDALYFDVAIFSNLTSDHLDYHGDINKYIMAKWRLFSELCVTNYVINVDDYIGYEWLSYLPNSVAVTIQDNLPKFWKGEWIKLVKANYFVYGTDVFFHSSWGNGIIRSQLLGECNVSNLLLALGALLVLGYPLMVLLSIADQLKPICGRLEKFKSFNKPTIIVDYAHTPDALEKILRFLGAQLCKKGKLWCVFGCGGNRDKLKRSRMGIVAERYSDYVVITDDNPRTENSQSIIDDIILKIKHSEKITIIKNRVQAIETAICQADSNDFILIAGKGHESYQIVGNDYLKYSDQDIVRNILENFIT</sequence>
<comment type="catalytic activity">
    <reaction evidence="7">
        <text>UDP-N-acetyl-alpha-D-muramoyl-L-alanyl-D-glutamate + meso-2,6-diaminopimelate + ATP = UDP-N-acetyl-alpha-D-muramoyl-L-alanyl-gamma-D-glutamyl-meso-2,6-diaminopimelate + ADP + phosphate + H(+)</text>
        <dbReference type="Rhea" id="RHEA:23676"/>
        <dbReference type="ChEBI" id="CHEBI:15378"/>
        <dbReference type="ChEBI" id="CHEBI:30616"/>
        <dbReference type="ChEBI" id="CHEBI:43474"/>
        <dbReference type="ChEBI" id="CHEBI:57791"/>
        <dbReference type="ChEBI" id="CHEBI:83900"/>
        <dbReference type="ChEBI" id="CHEBI:83905"/>
        <dbReference type="ChEBI" id="CHEBI:456216"/>
        <dbReference type="EC" id="6.3.2.13"/>
    </reaction>
</comment>
<feature type="binding site" evidence="7">
    <location>
        <position position="42"/>
    </location>
    <ligand>
        <name>UDP-N-acetyl-alpha-D-muramoyl-L-alanyl-D-glutamate</name>
        <dbReference type="ChEBI" id="CHEBI:83900"/>
    </ligand>
</feature>
<dbReference type="Gene3D" id="3.40.1190.10">
    <property type="entry name" value="Mur-like, catalytic domain"/>
    <property type="match status" value="1"/>
</dbReference>
<feature type="binding site" evidence="7">
    <location>
        <position position="409"/>
    </location>
    <ligand>
        <name>meso-2,6-diaminopimelate</name>
        <dbReference type="ChEBI" id="CHEBI:57791"/>
    </ligand>
</feature>
<dbReference type="UniPathway" id="UPA00219"/>
<dbReference type="KEGG" id="bva:BVAF_138"/>
<dbReference type="AlphaFoldDB" id="E8Q5P8"/>
<protein>
    <recommendedName>
        <fullName evidence="7">UDP-N-acetylmuramoyl-L-alanyl-D-glutamate--2,6-diaminopimelate ligase</fullName>
        <ecNumber evidence="7">6.3.2.13</ecNumber>
    </recommendedName>
    <alternativeName>
        <fullName evidence="7">Meso-A2pm-adding enzyme</fullName>
    </alternativeName>
    <alternativeName>
        <fullName evidence="7">Meso-diaminopimelate-adding enzyme</fullName>
    </alternativeName>
    <alternativeName>
        <fullName evidence="7">UDP-MurNAc-L-Ala-D-Glu:meso-diaminopimelate ligase</fullName>
    </alternativeName>
    <alternativeName>
        <fullName evidence="7">UDP-MurNAc-tripeptide synthetase</fullName>
    </alternativeName>
    <alternativeName>
        <fullName evidence="7">UDP-N-acetylmuramyl-tripeptide synthetase</fullName>
    </alternativeName>
</protein>
<feature type="short sequence motif" description="Meso-diaminopimelate recognition motif" evidence="7">
    <location>
        <begin position="433"/>
        <end position="436"/>
    </location>
</feature>
<gene>
    <name evidence="7 12" type="primary">murE</name>
    <name evidence="12" type="ordered locus">BVAF_138</name>
</gene>
<keyword evidence="4 7" id="KW-0573">Peptidoglycan synthesis</keyword>
<evidence type="ECO:0000256" key="2">
    <source>
        <dbReference type="ARBA" id="ARBA00022618"/>
    </source>
</evidence>
<dbReference type="Pfam" id="PF01225">
    <property type="entry name" value="Mur_ligase"/>
    <property type="match status" value="1"/>
</dbReference>
<comment type="pathway">
    <text evidence="7 8">Cell wall biogenesis; peptidoglycan biosynthesis.</text>
</comment>
<dbReference type="GO" id="GO:0005524">
    <property type="term" value="F:ATP binding"/>
    <property type="evidence" value="ECO:0007669"/>
    <property type="project" value="UniProtKB-UniRule"/>
</dbReference>
<comment type="caution">
    <text evidence="7">Lacks conserved residue(s) required for the propagation of feature annotation.</text>
</comment>
<dbReference type="SUPFAM" id="SSF53623">
    <property type="entry name" value="MurD-like peptide ligases, catalytic domain"/>
    <property type="match status" value="1"/>
</dbReference>
<feature type="binding site" evidence="7">
    <location>
        <begin position="175"/>
        <end position="176"/>
    </location>
    <ligand>
        <name>UDP-N-acetyl-alpha-D-muramoyl-L-alanyl-D-glutamate</name>
        <dbReference type="ChEBI" id="CHEBI:83900"/>
    </ligand>
</feature>
<dbReference type="RefSeq" id="WP_013516470.1">
    <property type="nucleotide sequence ID" value="NC_014909.2"/>
</dbReference>
<keyword evidence="6 7" id="KW-0961">Cell wall biogenesis/degradation</keyword>
<comment type="PTM">
    <text evidence="7">Carboxylation is probably crucial for Mg(2+) binding and, consequently, for the gamma-phosphate positioning of ATP.</text>
</comment>
<dbReference type="Proteomes" id="UP000007464">
    <property type="component" value="Chromosome"/>
</dbReference>
<feature type="binding site" evidence="7">
    <location>
        <begin position="433"/>
        <end position="436"/>
    </location>
    <ligand>
        <name>meso-2,6-diaminopimelate</name>
        <dbReference type="ChEBI" id="CHEBI:57791"/>
    </ligand>
</feature>
<feature type="binding site" evidence="7">
    <location>
        <position position="202"/>
    </location>
    <ligand>
        <name>UDP-N-acetyl-alpha-D-muramoyl-L-alanyl-D-glutamate</name>
        <dbReference type="ChEBI" id="CHEBI:83900"/>
    </ligand>
</feature>
<dbReference type="GO" id="GO:0008765">
    <property type="term" value="F:UDP-N-acetylmuramoylalanyl-D-glutamate-2,6-diaminopimelate ligase activity"/>
    <property type="evidence" value="ECO:0007669"/>
    <property type="project" value="UniProtKB-UniRule"/>
</dbReference>